<keyword evidence="2" id="KW-0255">Endonuclease</keyword>
<evidence type="ECO:0000259" key="1">
    <source>
        <dbReference type="Pfam" id="PF03235"/>
    </source>
</evidence>
<evidence type="ECO:0000313" key="2">
    <source>
        <dbReference type="EMBL" id="MCM4083050.1"/>
    </source>
</evidence>
<dbReference type="Pfam" id="PF03235">
    <property type="entry name" value="GmrSD_N"/>
    <property type="match status" value="1"/>
</dbReference>
<dbReference type="EMBL" id="JAMQOL010000053">
    <property type="protein sequence ID" value="MCM4083050.1"/>
    <property type="molecule type" value="Genomic_DNA"/>
</dbReference>
<proteinExistence type="predicted"/>
<reference evidence="2 3" key="1">
    <citation type="submission" date="2022-06" db="EMBL/GenBank/DDBJ databases">
        <title>Actinoplanes abujensis sp. nov., isolated from Nigerian arid soil.</title>
        <authorList>
            <person name="Ding P."/>
        </authorList>
    </citation>
    <scope>NUCLEOTIDE SEQUENCE [LARGE SCALE GENOMIC DNA]</scope>
    <source>
        <strain evidence="3">TRM88002</strain>
    </source>
</reference>
<dbReference type="RefSeq" id="WP_251802752.1">
    <property type="nucleotide sequence ID" value="NZ_JAMQOL010000053.1"/>
</dbReference>
<dbReference type="PANTHER" id="PTHR35149:SF2">
    <property type="entry name" value="DUF262 DOMAIN-CONTAINING PROTEIN"/>
    <property type="match status" value="1"/>
</dbReference>
<evidence type="ECO:0000313" key="3">
    <source>
        <dbReference type="Proteomes" id="UP001523216"/>
    </source>
</evidence>
<comment type="caution">
    <text evidence="2">The sequence shown here is derived from an EMBL/GenBank/DDBJ whole genome shotgun (WGS) entry which is preliminary data.</text>
</comment>
<sequence>MTASSGDALLEPKLVGDISGRFYVPAYQRGYRWGEMEVGRLLSDIWESLDQPYYLQPVVVKRHGDEWELVDGQQRLTTLYLIFQFMKSEGLQNSGADYTLRYETRPGSAAYLEQPDPALSQSNIDFFHIHHAYECIRAWFAAHGNRRQYAANKFHAALYEQVRVIWYEAAEDLDAATLFTRLNVGRIPLTDAELVKALLLSRRRGDSGTTDRALETAAQWDVIERDLRDPELWAFITGKAPEDPTHISLLLDTIAGGPTGRDRPLFHTFETLRERIAAEPQEFWNEVVDLHSLVLGWYEDRNLFHKIGFLVAEGGSLRSLIGLAKGKSKSAFDAELDSLIRDRLKLSEAELRELTYEQKTRTNRALLLMNVETVRRRTHSSERYSFREHAAGRWSLEHIHAQNAERLNSVEQWAQWLRLHRKALETLDGVDQAKRQGVLDRLDQALTGEVITESEFRTCERQVTELLNAGNETGDGAVDSIANLALLDGGDNSALSNSVFAVKRAAILARDRDGSYIPVCTRNAFLKYYSPADEHQMHFWSANDREHYMQEIIRVLGGYLSIDQETAA</sequence>
<feature type="domain" description="GmrSD restriction endonucleases N-terminal" evidence="1">
    <location>
        <begin position="16"/>
        <end position="200"/>
    </location>
</feature>
<gene>
    <name evidence="2" type="ORF">LXN57_36385</name>
</gene>
<dbReference type="GO" id="GO:0004519">
    <property type="term" value="F:endonuclease activity"/>
    <property type="evidence" value="ECO:0007669"/>
    <property type="project" value="UniProtKB-KW"/>
</dbReference>
<dbReference type="InterPro" id="IPR004919">
    <property type="entry name" value="GmrSD_N"/>
</dbReference>
<protein>
    <submittedName>
        <fullName evidence="2">DUF262 domain-containing HNH endonuclease family protein</fullName>
    </submittedName>
</protein>
<keyword evidence="3" id="KW-1185">Reference proteome</keyword>
<accession>A0ABT0YAH4</accession>
<name>A0ABT0YAH4_9ACTN</name>
<organism evidence="2 3">
    <name type="scientific">Paractinoplanes hotanensis</name>
    <dbReference type="NCBI Taxonomy" id="2906497"/>
    <lineage>
        <taxon>Bacteria</taxon>
        <taxon>Bacillati</taxon>
        <taxon>Actinomycetota</taxon>
        <taxon>Actinomycetes</taxon>
        <taxon>Micromonosporales</taxon>
        <taxon>Micromonosporaceae</taxon>
        <taxon>Paractinoplanes</taxon>
    </lineage>
</organism>
<dbReference type="PANTHER" id="PTHR35149">
    <property type="entry name" value="SLL5132 PROTEIN"/>
    <property type="match status" value="1"/>
</dbReference>
<keyword evidence="2" id="KW-0378">Hydrolase</keyword>
<keyword evidence="2" id="KW-0540">Nuclease</keyword>
<dbReference type="Proteomes" id="UP001523216">
    <property type="component" value="Unassembled WGS sequence"/>
</dbReference>